<dbReference type="SUPFAM" id="SSF46894">
    <property type="entry name" value="C-terminal effector domain of the bipartite response regulators"/>
    <property type="match status" value="1"/>
</dbReference>
<dbReference type="EMBL" id="FOBB01000008">
    <property type="protein sequence ID" value="SEN13842.1"/>
    <property type="molecule type" value="Genomic_DNA"/>
</dbReference>
<dbReference type="SMART" id="SM00448">
    <property type="entry name" value="REC"/>
    <property type="match status" value="1"/>
</dbReference>
<dbReference type="InterPro" id="IPR039420">
    <property type="entry name" value="WalR-like"/>
</dbReference>
<dbReference type="InterPro" id="IPR000792">
    <property type="entry name" value="Tscrpt_reg_LuxR_C"/>
</dbReference>
<feature type="domain" description="HTH luxR-type" evidence="6">
    <location>
        <begin position="144"/>
        <end position="209"/>
    </location>
</feature>
<dbReference type="RefSeq" id="WP_089918843.1">
    <property type="nucleotide sequence ID" value="NZ_FOBB01000008.1"/>
</dbReference>
<dbReference type="SUPFAM" id="SSF52172">
    <property type="entry name" value="CheY-like"/>
    <property type="match status" value="1"/>
</dbReference>
<dbReference type="GO" id="GO:0000160">
    <property type="term" value="P:phosphorelay signal transduction system"/>
    <property type="evidence" value="ECO:0007669"/>
    <property type="project" value="InterPro"/>
</dbReference>
<accession>A0A1H8E2Z2</accession>
<dbReference type="AlphaFoldDB" id="A0A1H8E2Z2"/>
<dbReference type="Proteomes" id="UP000198984">
    <property type="component" value="Unassembled WGS sequence"/>
</dbReference>
<evidence type="ECO:0000256" key="5">
    <source>
        <dbReference type="PROSITE-ProRule" id="PRU00169"/>
    </source>
</evidence>
<evidence type="ECO:0000256" key="3">
    <source>
        <dbReference type="ARBA" id="ARBA00023125"/>
    </source>
</evidence>
<dbReference type="Pfam" id="PF00196">
    <property type="entry name" value="GerE"/>
    <property type="match status" value="1"/>
</dbReference>
<organism evidence="8 9">
    <name type="scientific">Chitinophaga rupis</name>
    <dbReference type="NCBI Taxonomy" id="573321"/>
    <lineage>
        <taxon>Bacteria</taxon>
        <taxon>Pseudomonadati</taxon>
        <taxon>Bacteroidota</taxon>
        <taxon>Chitinophagia</taxon>
        <taxon>Chitinophagales</taxon>
        <taxon>Chitinophagaceae</taxon>
        <taxon>Chitinophaga</taxon>
    </lineage>
</organism>
<evidence type="ECO:0000313" key="8">
    <source>
        <dbReference type="EMBL" id="SEN13842.1"/>
    </source>
</evidence>
<dbReference type="Gene3D" id="3.40.50.2300">
    <property type="match status" value="1"/>
</dbReference>
<dbReference type="PANTHER" id="PTHR43214:SF41">
    <property type="entry name" value="NITRATE_NITRITE RESPONSE REGULATOR PROTEIN NARP"/>
    <property type="match status" value="1"/>
</dbReference>
<dbReference type="CDD" id="cd17535">
    <property type="entry name" value="REC_NarL-like"/>
    <property type="match status" value="1"/>
</dbReference>
<evidence type="ECO:0000256" key="4">
    <source>
        <dbReference type="ARBA" id="ARBA00023163"/>
    </source>
</evidence>
<keyword evidence="9" id="KW-1185">Reference proteome</keyword>
<proteinExistence type="predicted"/>
<dbReference type="OrthoDB" id="1013073at2"/>
<dbReference type="InterPro" id="IPR001789">
    <property type="entry name" value="Sig_transdc_resp-reg_receiver"/>
</dbReference>
<feature type="modified residue" description="4-aspartylphosphate" evidence="5">
    <location>
        <position position="54"/>
    </location>
</feature>
<dbReference type="PROSITE" id="PS50110">
    <property type="entry name" value="RESPONSE_REGULATORY"/>
    <property type="match status" value="1"/>
</dbReference>
<dbReference type="SMART" id="SM00421">
    <property type="entry name" value="HTH_LUXR"/>
    <property type="match status" value="1"/>
</dbReference>
<dbReference type="PRINTS" id="PR00038">
    <property type="entry name" value="HTHLUXR"/>
</dbReference>
<evidence type="ECO:0000256" key="2">
    <source>
        <dbReference type="ARBA" id="ARBA00023015"/>
    </source>
</evidence>
<dbReference type="Pfam" id="PF00072">
    <property type="entry name" value="Response_reg"/>
    <property type="match status" value="1"/>
</dbReference>
<dbReference type="PANTHER" id="PTHR43214">
    <property type="entry name" value="TWO-COMPONENT RESPONSE REGULATOR"/>
    <property type="match status" value="1"/>
</dbReference>
<protein>
    <submittedName>
        <fullName evidence="8">Two component transcriptional regulator, LuxR family</fullName>
    </submittedName>
</protein>
<dbReference type="GO" id="GO:0003677">
    <property type="term" value="F:DNA binding"/>
    <property type="evidence" value="ECO:0007669"/>
    <property type="project" value="UniProtKB-KW"/>
</dbReference>
<dbReference type="CDD" id="cd06170">
    <property type="entry name" value="LuxR_C_like"/>
    <property type="match status" value="1"/>
</dbReference>
<evidence type="ECO:0000313" key="9">
    <source>
        <dbReference type="Proteomes" id="UP000198984"/>
    </source>
</evidence>
<dbReference type="InterPro" id="IPR058245">
    <property type="entry name" value="NreC/VraR/RcsB-like_REC"/>
</dbReference>
<sequence length="213" mass="23919">MKTVLIADDHTIVRLGVLLIIKSMFLNAQVIEAETLDQAITQLESRPFDLLILDINIPGGNNLQMIDAVRLRQPDIKILMFSGYEEQLFALNYIQAGADGYLVKYSSEEQIRTALRTVMNNEKYISAAVKDQLLSRLQQPRPAAENPLNSLSGREREVLNLLIKGSSMAKIAATLHLQLTTISTYKTRIFEKMGTANIVELIEKVKLYNPNMG</sequence>
<dbReference type="InterPro" id="IPR016032">
    <property type="entry name" value="Sig_transdc_resp-reg_C-effctor"/>
</dbReference>
<keyword evidence="2" id="KW-0805">Transcription regulation</keyword>
<keyword evidence="1 5" id="KW-0597">Phosphoprotein</keyword>
<keyword evidence="3" id="KW-0238">DNA-binding</keyword>
<evidence type="ECO:0000259" key="7">
    <source>
        <dbReference type="PROSITE" id="PS50110"/>
    </source>
</evidence>
<evidence type="ECO:0000256" key="1">
    <source>
        <dbReference type="ARBA" id="ARBA00022553"/>
    </source>
</evidence>
<feature type="domain" description="Response regulatory" evidence="7">
    <location>
        <begin position="3"/>
        <end position="119"/>
    </location>
</feature>
<evidence type="ECO:0000259" key="6">
    <source>
        <dbReference type="PROSITE" id="PS50043"/>
    </source>
</evidence>
<dbReference type="GO" id="GO:0006355">
    <property type="term" value="P:regulation of DNA-templated transcription"/>
    <property type="evidence" value="ECO:0007669"/>
    <property type="project" value="InterPro"/>
</dbReference>
<reference evidence="8 9" key="1">
    <citation type="submission" date="2016-10" db="EMBL/GenBank/DDBJ databases">
        <authorList>
            <person name="de Groot N.N."/>
        </authorList>
    </citation>
    <scope>NUCLEOTIDE SEQUENCE [LARGE SCALE GENOMIC DNA]</scope>
    <source>
        <strain evidence="8 9">DSM 21039</strain>
    </source>
</reference>
<keyword evidence="4" id="KW-0804">Transcription</keyword>
<name>A0A1H8E2Z2_9BACT</name>
<dbReference type="InterPro" id="IPR011006">
    <property type="entry name" value="CheY-like_superfamily"/>
</dbReference>
<dbReference type="PROSITE" id="PS50043">
    <property type="entry name" value="HTH_LUXR_2"/>
    <property type="match status" value="1"/>
</dbReference>
<gene>
    <name evidence="8" type="ORF">SAMN04488505_108173</name>
</gene>
<dbReference type="STRING" id="573321.SAMN04488505_108173"/>